<dbReference type="PANTHER" id="PTHR11022">
    <property type="entry name" value="PEPTIDOGLYCAN RECOGNITION PROTEIN"/>
    <property type="match status" value="1"/>
</dbReference>
<dbReference type="CDD" id="cd06583">
    <property type="entry name" value="PGRP"/>
    <property type="match status" value="1"/>
</dbReference>
<evidence type="ECO:0000313" key="3">
    <source>
        <dbReference type="Proteomes" id="UP000248090"/>
    </source>
</evidence>
<dbReference type="EMBL" id="LAPT01000120">
    <property type="protein sequence ID" value="PXF29242.1"/>
    <property type="molecule type" value="Genomic_DNA"/>
</dbReference>
<dbReference type="Gene3D" id="3.40.80.10">
    <property type="entry name" value="Peptidoglycan recognition protein-like"/>
    <property type="match status" value="1"/>
</dbReference>
<accession>A0ABX5LRG6</accession>
<evidence type="ECO:0000313" key="2">
    <source>
        <dbReference type="EMBL" id="PXF29242.1"/>
    </source>
</evidence>
<keyword evidence="3" id="KW-1185">Reference proteome</keyword>
<dbReference type="Proteomes" id="UP000248090">
    <property type="component" value="Unassembled WGS sequence"/>
</dbReference>
<dbReference type="Pfam" id="PF01510">
    <property type="entry name" value="Amidase_2"/>
    <property type="match status" value="1"/>
</dbReference>
<proteinExistence type="predicted"/>
<dbReference type="InterPro" id="IPR036505">
    <property type="entry name" value="Amidase/PGRP_sf"/>
</dbReference>
<protein>
    <recommendedName>
        <fullName evidence="1">N-acetylmuramoyl-L-alanine amidase domain-containing protein</fullName>
    </recommendedName>
</protein>
<feature type="domain" description="N-acetylmuramoyl-L-alanine amidase" evidence="1">
    <location>
        <begin position="15"/>
        <end position="112"/>
    </location>
</feature>
<comment type="caution">
    <text evidence="2">The sequence shown here is derived from an EMBL/GenBank/DDBJ whole genome shotgun (WGS) entry which is preliminary data.</text>
</comment>
<evidence type="ECO:0000259" key="1">
    <source>
        <dbReference type="Pfam" id="PF01510"/>
    </source>
</evidence>
<gene>
    <name evidence="2" type="ORF">WH50_21940</name>
</gene>
<name>A0ABX5LRG6_9GAMM</name>
<reference evidence="2 3" key="1">
    <citation type="submission" date="2015-03" db="EMBL/GenBank/DDBJ databases">
        <authorList>
            <person name="Krishnan R."/>
            <person name="Midha S."/>
            <person name="Patil P.B."/>
            <person name="Rameshkumar N."/>
        </authorList>
    </citation>
    <scope>NUCLEOTIDE SEQUENCE [LARGE SCALE GENOMIC DNA]</scope>
    <source>
        <strain evidence="2 3">L1E11</strain>
    </source>
</reference>
<organism evidence="2 3">
    <name type="scientific">Pokkaliibacter plantistimulans</name>
    <dbReference type="NCBI Taxonomy" id="1635171"/>
    <lineage>
        <taxon>Bacteria</taxon>
        <taxon>Pseudomonadati</taxon>
        <taxon>Pseudomonadota</taxon>
        <taxon>Gammaproteobacteria</taxon>
        <taxon>Oceanospirillales</taxon>
        <taxon>Balneatrichaceae</taxon>
        <taxon>Pokkaliibacter</taxon>
    </lineage>
</organism>
<dbReference type="InterPro" id="IPR002502">
    <property type="entry name" value="Amidase_domain"/>
</dbReference>
<dbReference type="SUPFAM" id="SSF55846">
    <property type="entry name" value="N-acetylmuramoyl-L-alanine amidase-like"/>
    <property type="match status" value="1"/>
</dbReference>
<dbReference type="InterPro" id="IPR015510">
    <property type="entry name" value="PGRP"/>
</dbReference>
<dbReference type="PANTHER" id="PTHR11022:SF41">
    <property type="entry name" value="PEPTIDOGLYCAN-RECOGNITION PROTEIN LC-RELATED"/>
    <property type="match status" value="1"/>
</dbReference>
<sequence>MKDLKEIEYHHMVKNRYDDVGCHFLIHPTGTIYEGREIVYKGSHVQNANSGKIGILMMGDFDHQWWDIDDDLSNTNLNALNKLITTLQTFFPIRYLGGHKEYLPNQGYSCPGSEIMAKIDGLRGKYGFVKP</sequence>